<gene>
    <name evidence="1" type="ORF">E6K80_04350</name>
</gene>
<reference evidence="1 2" key="1">
    <citation type="journal article" date="2019" name="Nat. Microbiol.">
        <title>Mediterranean grassland soil C-N compound turnover is dependent on rainfall and depth, and is mediated by genomically divergent microorganisms.</title>
        <authorList>
            <person name="Diamond S."/>
            <person name="Andeer P.F."/>
            <person name="Li Z."/>
            <person name="Crits-Christoph A."/>
            <person name="Burstein D."/>
            <person name="Anantharaman K."/>
            <person name="Lane K.R."/>
            <person name="Thomas B.C."/>
            <person name="Pan C."/>
            <person name="Northen T.R."/>
            <person name="Banfield J.F."/>
        </authorList>
    </citation>
    <scope>NUCLEOTIDE SEQUENCE [LARGE SCALE GENOMIC DNA]</scope>
    <source>
        <strain evidence="1">WS_10</strain>
    </source>
</reference>
<dbReference type="Gene3D" id="3.40.50.1000">
    <property type="entry name" value="HAD superfamily/HAD-like"/>
    <property type="match status" value="1"/>
</dbReference>
<comment type="caution">
    <text evidence="1">The sequence shown here is derived from an EMBL/GenBank/DDBJ whole genome shotgun (WGS) entry which is preliminary data.</text>
</comment>
<dbReference type="GO" id="GO:0008781">
    <property type="term" value="F:N-acylneuraminate cytidylyltransferase activity"/>
    <property type="evidence" value="ECO:0007669"/>
    <property type="project" value="TreeGrafter"/>
</dbReference>
<dbReference type="PANTHER" id="PTHR21485:SF3">
    <property type="entry name" value="N-ACYLNEURAMINATE CYTIDYLYLTRANSFERASE"/>
    <property type="match status" value="1"/>
</dbReference>
<dbReference type="EMBL" id="VBPA01000097">
    <property type="protein sequence ID" value="TMQ71843.1"/>
    <property type="molecule type" value="Genomic_DNA"/>
</dbReference>
<dbReference type="SUPFAM" id="SSF56784">
    <property type="entry name" value="HAD-like"/>
    <property type="match status" value="1"/>
</dbReference>
<dbReference type="InterPro" id="IPR036412">
    <property type="entry name" value="HAD-like_sf"/>
</dbReference>
<organism evidence="1 2">
    <name type="scientific">Eiseniibacteriota bacterium</name>
    <dbReference type="NCBI Taxonomy" id="2212470"/>
    <lineage>
        <taxon>Bacteria</taxon>
        <taxon>Candidatus Eiseniibacteriota</taxon>
    </lineage>
</organism>
<dbReference type="Pfam" id="PF08282">
    <property type="entry name" value="Hydrolase_3"/>
    <property type="match status" value="1"/>
</dbReference>
<accession>A0A538U7H6</accession>
<sequence>MQHGIRPVVISGRSSKAAELRMKDLSLEYYFGIQDKVAVADRIRRRENVEWRQCAMVGDDLPDVALMKRVGWPIAVADAVPQVKQVARTVTLARAGYGAIREVVECILRHNGVWAHVLARYEAT</sequence>
<dbReference type="PANTHER" id="PTHR21485">
    <property type="entry name" value="HAD SUPERFAMILY MEMBERS CMAS AND KDSC"/>
    <property type="match status" value="1"/>
</dbReference>
<protein>
    <recommendedName>
        <fullName evidence="3">Phenylphosphate carboxylase subunit delta</fullName>
    </recommendedName>
</protein>
<dbReference type="Proteomes" id="UP000319836">
    <property type="component" value="Unassembled WGS sequence"/>
</dbReference>
<name>A0A538U7H6_UNCEI</name>
<dbReference type="AlphaFoldDB" id="A0A538U7H6"/>
<evidence type="ECO:0000313" key="2">
    <source>
        <dbReference type="Proteomes" id="UP000319836"/>
    </source>
</evidence>
<proteinExistence type="predicted"/>
<evidence type="ECO:0000313" key="1">
    <source>
        <dbReference type="EMBL" id="TMQ71843.1"/>
    </source>
</evidence>
<dbReference type="InterPro" id="IPR023214">
    <property type="entry name" value="HAD_sf"/>
</dbReference>
<dbReference type="InterPro" id="IPR050793">
    <property type="entry name" value="CMP-NeuNAc_synthase"/>
</dbReference>
<evidence type="ECO:0008006" key="3">
    <source>
        <dbReference type="Google" id="ProtNLM"/>
    </source>
</evidence>